<protein>
    <submittedName>
        <fullName evidence="2">Uncharacterized protein</fullName>
    </submittedName>
</protein>
<dbReference type="AlphaFoldDB" id="A0A8K0IGR6"/>
<sequence>MNGHRLMMSWNQSGDLGQVGEDDAVKIRGGGRGGDGDGSGAGGEGIREEKQDFHNRSGRPAALPPCQASVIKWELSAGDSPMKLFIHSSELKSPNEGD</sequence>
<name>A0A8K0IGR6_COCNU</name>
<dbReference type="Proteomes" id="UP000797356">
    <property type="component" value="Chromosome 8"/>
</dbReference>
<accession>A0A8K0IGR6</accession>
<feature type="compositionally biased region" description="Basic and acidic residues" evidence="1">
    <location>
        <begin position="45"/>
        <end position="55"/>
    </location>
</feature>
<evidence type="ECO:0000256" key="1">
    <source>
        <dbReference type="SAM" id="MobiDB-lite"/>
    </source>
</evidence>
<reference evidence="2" key="1">
    <citation type="journal article" date="2017" name="Gigascience">
        <title>The genome draft of coconut (Cocos nucifera).</title>
        <authorList>
            <person name="Xiao Y."/>
            <person name="Xu P."/>
            <person name="Fan H."/>
            <person name="Baudouin L."/>
            <person name="Xia W."/>
            <person name="Bocs S."/>
            <person name="Xu J."/>
            <person name="Li Q."/>
            <person name="Guo A."/>
            <person name="Zhou L."/>
            <person name="Li J."/>
            <person name="Wu Y."/>
            <person name="Ma Z."/>
            <person name="Armero A."/>
            <person name="Issali A.E."/>
            <person name="Liu N."/>
            <person name="Peng M."/>
            <person name="Yang Y."/>
        </authorList>
    </citation>
    <scope>NUCLEOTIDE SEQUENCE</scope>
    <source>
        <tissue evidence="2">Spear leaf of Hainan Tall coconut</tissue>
    </source>
</reference>
<feature type="region of interest" description="Disordered" evidence="1">
    <location>
        <begin position="1"/>
        <end position="63"/>
    </location>
</feature>
<reference evidence="2" key="2">
    <citation type="submission" date="2019-07" db="EMBL/GenBank/DDBJ databases">
        <authorList>
            <person name="Yang Y."/>
            <person name="Bocs S."/>
            <person name="Baudouin L."/>
        </authorList>
    </citation>
    <scope>NUCLEOTIDE SEQUENCE</scope>
    <source>
        <tissue evidence="2">Spear leaf of Hainan Tall coconut</tissue>
    </source>
</reference>
<keyword evidence="3" id="KW-1185">Reference proteome</keyword>
<organism evidence="2 3">
    <name type="scientific">Cocos nucifera</name>
    <name type="common">Coconut palm</name>
    <dbReference type="NCBI Taxonomy" id="13894"/>
    <lineage>
        <taxon>Eukaryota</taxon>
        <taxon>Viridiplantae</taxon>
        <taxon>Streptophyta</taxon>
        <taxon>Embryophyta</taxon>
        <taxon>Tracheophyta</taxon>
        <taxon>Spermatophyta</taxon>
        <taxon>Magnoliopsida</taxon>
        <taxon>Liliopsida</taxon>
        <taxon>Arecaceae</taxon>
        <taxon>Arecoideae</taxon>
        <taxon>Cocoseae</taxon>
        <taxon>Attaleinae</taxon>
        <taxon>Cocos</taxon>
    </lineage>
</organism>
<comment type="caution">
    <text evidence="2">The sequence shown here is derived from an EMBL/GenBank/DDBJ whole genome shotgun (WGS) entry which is preliminary data.</text>
</comment>
<feature type="compositionally biased region" description="Gly residues" evidence="1">
    <location>
        <begin position="28"/>
        <end position="44"/>
    </location>
</feature>
<gene>
    <name evidence="2" type="ORF">COCNU_08G001150</name>
</gene>
<dbReference type="EMBL" id="CM017879">
    <property type="protein sequence ID" value="KAG1358669.1"/>
    <property type="molecule type" value="Genomic_DNA"/>
</dbReference>
<evidence type="ECO:0000313" key="2">
    <source>
        <dbReference type="EMBL" id="KAG1358669.1"/>
    </source>
</evidence>
<proteinExistence type="predicted"/>
<evidence type="ECO:0000313" key="3">
    <source>
        <dbReference type="Proteomes" id="UP000797356"/>
    </source>
</evidence>